<reference evidence="2" key="2">
    <citation type="submission" date="2023-07" db="EMBL/GenBank/DDBJ databases">
        <authorList>
            <consortium name="Lawrence Berkeley National Laboratory"/>
            <person name="Haridas S."/>
            <person name="Hensen N."/>
            <person name="Bonometti L."/>
            <person name="Westerberg I."/>
            <person name="Brannstrom I.O."/>
            <person name="Guillou S."/>
            <person name="Cros-Aarteil S."/>
            <person name="Calhoun S."/>
            <person name="Kuo A."/>
            <person name="Mondo S."/>
            <person name="Pangilinan J."/>
            <person name="Riley R."/>
            <person name="LaButti K."/>
            <person name="Andreopoulos B."/>
            <person name="Lipzen A."/>
            <person name="Chen C."/>
            <person name="Yanf M."/>
            <person name="Daum C."/>
            <person name="Ng V."/>
            <person name="Clum A."/>
            <person name="Steindorff A."/>
            <person name="Ohm R."/>
            <person name="Martin F."/>
            <person name="Silar P."/>
            <person name="Natvig D."/>
            <person name="Lalanne C."/>
            <person name="Gautier V."/>
            <person name="Ament-velasquez S.L."/>
            <person name="Kruys A."/>
            <person name="Hutchinson M.I."/>
            <person name="Powell A.J."/>
            <person name="Barry K."/>
            <person name="Miller A.N."/>
            <person name="Grigoriev I.V."/>
            <person name="Debuchy R."/>
            <person name="Gladieux P."/>
            <person name="Thoren M.H."/>
            <person name="Johannesson H."/>
        </authorList>
    </citation>
    <scope>NUCLEOTIDE SEQUENCE</scope>
    <source>
        <strain evidence="2">FGSC 1904</strain>
    </source>
</reference>
<comment type="caution">
    <text evidence="2">The sequence shown here is derived from an EMBL/GenBank/DDBJ whole genome shotgun (WGS) entry which is preliminary data.</text>
</comment>
<keyword evidence="3" id="KW-1185">Reference proteome</keyword>
<sequence length="277" mass="30155">MPTLARRQSHSSIDRVFDLLADLEETQISLLLDDFNHTTPSNVPVSKAIDLFETDPKRKARRSSTIRSSSPVRNLQTELERRHSRRVAAKIAPQHLTTQRPQAKPTTPYITTPNDPSRSLSFSSSASEYSDRPVTPTDVSPTPSFRARSYKRISRPTLLSPTATAELHELLMAYLYEYPSSSNLTSATTSSAPSPTTPDPASRFSPFSSSSLSSSSFLSSATRAKATEPEPFFDMFEPSPARAPVSAFGSFGGISRTEPAAAAAVNMSGIFEVLASH</sequence>
<name>A0AAE0PNZ1_SORBR</name>
<feature type="region of interest" description="Disordered" evidence="1">
    <location>
        <begin position="185"/>
        <end position="214"/>
    </location>
</feature>
<feature type="compositionally biased region" description="Low complexity" evidence="1">
    <location>
        <begin position="117"/>
        <end position="144"/>
    </location>
</feature>
<gene>
    <name evidence="2" type="ORF">B0T20DRAFT_24216</name>
</gene>
<dbReference type="EMBL" id="JAUTDP010000001">
    <property type="protein sequence ID" value="KAK3403347.1"/>
    <property type="molecule type" value="Genomic_DNA"/>
</dbReference>
<accession>A0AAE0PNZ1</accession>
<feature type="compositionally biased region" description="Polar residues" evidence="1">
    <location>
        <begin position="95"/>
        <end position="116"/>
    </location>
</feature>
<dbReference type="AlphaFoldDB" id="A0AAE0PNZ1"/>
<evidence type="ECO:0000313" key="2">
    <source>
        <dbReference type="EMBL" id="KAK3403347.1"/>
    </source>
</evidence>
<feature type="compositionally biased region" description="Polar residues" evidence="1">
    <location>
        <begin position="65"/>
        <end position="77"/>
    </location>
</feature>
<evidence type="ECO:0000256" key="1">
    <source>
        <dbReference type="SAM" id="MobiDB-lite"/>
    </source>
</evidence>
<reference evidence="2" key="1">
    <citation type="journal article" date="2023" name="Mol. Phylogenet. Evol.">
        <title>Genome-scale phylogeny and comparative genomics of the fungal order Sordariales.</title>
        <authorList>
            <person name="Hensen N."/>
            <person name="Bonometti L."/>
            <person name="Westerberg I."/>
            <person name="Brannstrom I.O."/>
            <person name="Guillou S."/>
            <person name="Cros-Aarteil S."/>
            <person name="Calhoun S."/>
            <person name="Haridas S."/>
            <person name="Kuo A."/>
            <person name="Mondo S."/>
            <person name="Pangilinan J."/>
            <person name="Riley R."/>
            <person name="LaButti K."/>
            <person name="Andreopoulos B."/>
            <person name="Lipzen A."/>
            <person name="Chen C."/>
            <person name="Yan M."/>
            <person name="Daum C."/>
            <person name="Ng V."/>
            <person name="Clum A."/>
            <person name="Steindorff A."/>
            <person name="Ohm R.A."/>
            <person name="Martin F."/>
            <person name="Silar P."/>
            <person name="Natvig D.O."/>
            <person name="Lalanne C."/>
            <person name="Gautier V."/>
            <person name="Ament-Velasquez S.L."/>
            <person name="Kruys A."/>
            <person name="Hutchinson M.I."/>
            <person name="Powell A.J."/>
            <person name="Barry K."/>
            <person name="Miller A.N."/>
            <person name="Grigoriev I.V."/>
            <person name="Debuchy R."/>
            <person name="Gladieux P."/>
            <person name="Hiltunen Thoren M."/>
            <person name="Johannesson H."/>
        </authorList>
    </citation>
    <scope>NUCLEOTIDE SEQUENCE</scope>
    <source>
        <strain evidence="2">FGSC 1904</strain>
    </source>
</reference>
<proteinExistence type="predicted"/>
<evidence type="ECO:0000313" key="3">
    <source>
        <dbReference type="Proteomes" id="UP001281003"/>
    </source>
</evidence>
<feature type="region of interest" description="Disordered" evidence="1">
    <location>
        <begin position="54"/>
        <end position="144"/>
    </location>
</feature>
<organism evidence="2 3">
    <name type="scientific">Sordaria brevicollis</name>
    <dbReference type="NCBI Taxonomy" id="83679"/>
    <lineage>
        <taxon>Eukaryota</taxon>
        <taxon>Fungi</taxon>
        <taxon>Dikarya</taxon>
        <taxon>Ascomycota</taxon>
        <taxon>Pezizomycotina</taxon>
        <taxon>Sordariomycetes</taxon>
        <taxon>Sordariomycetidae</taxon>
        <taxon>Sordariales</taxon>
        <taxon>Sordariaceae</taxon>
        <taxon>Sordaria</taxon>
    </lineage>
</organism>
<dbReference type="Proteomes" id="UP001281003">
    <property type="component" value="Unassembled WGS sequence"/>
</dbReference>
<protein>
    <submittedName>
        <fullName evidence="2">Uncharacterized protein</fullName>
    </submittedName>
</protein>